<dbReference type="AlphaFoldDB" id="A0A5C6AHH9"/>
<dbReference type="Proteomes" id="UP000316213">
    <property type="component" value="Unassembled WGS sequence"/>
</dbReference>
<protein>
    <recommendedName>
        <fullName evidence="3">Prolyl oligopeptidase family protein</fullName>
    </recommendedName>
</protein>
<reference evidence="1 2" key="1">
    <citation type="submission" date="2019-02" db="EMBL/GenBank/DDBJ databases">
        <title>Deep-cultivation of Planctomycetes and their phenomic and genomic characterization uncovers novel biology.</title>
        <authorList>
            <person name="Wiegand S."/>
            <person name="Jogler M."/>
            <person name="Boedeker C."/>
            <person name="Pinto D."/>
            <person name="Vollmers J."/>
            <person name="Rivas-Marin E."/>
            <person name="Kohn T."/>
            <person name="Peeters S.H."/>
            <person name="Heuer A."/>
            <person name="Rast P."/>
            <person name="Oberbeckmann S."/>
            <person name="Bunk B."/>
            <person name="Jeske O."/>
            <person name="Meyerdierks A."/>
            <person name="Storesund J.E."/>
            <person name="Kallscheuer N."/>
            <person name="Luecker S."/>
            <person name="Lage O.M."/>
            <person name="Pohl T."/>
            <person name="Merkel B.J."/>
            <person name="Hornburger P."/>
            <person name="Mueller R.-W."/>
            <person name="Bruemmer F."/>
            <person name="Labrenz M."/>
            <person name="Spormann A.M."/>
            <person name="Op Den Camp H."/>
            <person name="Overmann J."/>
            <person name="Amann R."/>
            <person name="Jetten M.S.M."/>
            <person name="Mascher T."/>
            <person name="Medema M.H."/>
            <person name="Devos D.P."/>
            <person name="Kaster A.-K."/>
            <person name="Ovreas L."/>
            <person name="Rohde M."/>
            <person name="Galperin M.Y."/>
            <person name="Jogler C."/>
        </authorList>
    </citation>
    <scope>NUCLEOTIDE SEQUENCE [LARGE SCALE GENOMIC DNA]</scope>
    <source>
        <strain evidence="1 2">Pla100</strain>
    </source>
</reference>
<accession>A0A5C6AHH9</accession>
<dbReference type="EMBL" id="SJPM01000003">
    <property type="protein sequence ID" value="TWT98917.1"/>
    <property type="molecule type" value="Genomic_DNA"/>
</dbReference>
<dbReference type="InterPro" id="IPR029058">
    <property type="entry name" value="AB_hydrolase_fold"/>
</dbReference>
<dbReference type="RefSeq" id="WP_231602916.1">
    <property type="nucleotide sequence ID" value="NZ_SJPM01000003.1"/>
</dbReference>
<dbReference type="Gene3D" id="3.40.50.1820">
    <property type="entry name" value="alpha/beta hydrolase"/>
    <property type="match status" value="1"/>
</dbReference>
<evidence type="ECO:0000313" key="2">
    <source>
        <dbReference type="Proteomes" id="UP000316213"/>
    </source>
</evidence>
<name>A0A5C6AHH9_9BACT</name>
<gene>
    <name evidence="1" type="ORF">Pla100_20830</name>
</gene>
<evidence type="ECO:0008006" key="3">
    <source>
        <dbReference type="Google" id="ProtNLM"/>
    </source>
</evidence>
<proteinExistence type="predicted"/>
<evidence type="ECO:0000313" key="1">
    <source>
        <dbReference type="EMBL" id="TWT98917.1"/>
    </source>
</evidence>
<organism evidence="1 2">
    <name type="scientific">Neorhodopirellula pilleata</name>
    <dbReference type="NCBI Taxonomy" id="2714738"/>
    <lineage>
        <taxon>Bacteria</taxon>
        <taxon>Pseudomonadati</taxon>
        <taxon>Planctomycetota</taxon>
        <taxon>Planctomycetia</taxon>
        <taxon>Pirellulales</taxon>
        <taxon>Pirellulaceae</taxon>
        <taxon>Neorhodopirellula</taxon>
    </lineage>
</organism>
<keyword evidence="2" id="KW-1185">Reference proteome</keyword>
<sequence>MLFQCGSLDSPERNQATRERLTSLGVKNELKVDEGDHHGVWNQPTWVDRYVNDQDAFLKSLGFWSQ</sequence>
<comment type="caution">
    <text evidence="1">The sequence shown here is derived from an EMBL/GenBank/DDBJ whole genome shotgun (WGS) entry which is preliminary data.</text>
</comment>